<evidence type="ECO:0000256" key="1">
    <source>
        <dbReference type="ARBA" id="ARBA00022485"/>
    </source>
</evidence>
<dbReference type="Pfam" id="PF04055">
    <property type="entry name" value="Radical_SAM"/>
    <property type="match status" value="1"/>
</dbReference>
<dbReference type="InterPro" id="IPR003698">
    <property type="entry name" value="Lipoyl_synth"/>
</dbReference>
<dbReference type="Gene3D" id="3.20.20.70">
    <property type="entry name" value="Aldolase class I"/>
    <property type="match status" value="1"/>
</dbReference>
<comment type="pathway">
    <text evidence="6">Protein modification; protein lipoylation via endogenous pathway; protein N(6)-(lipoyl)lysine from octanoyl-[acyl-carrier-protein]: step 2/2.</text>
</comment>
<keyword evidence="8" id="KW-1185">Reference proteome</keyword>
<comment type="catalytic activity">
    <reaction evidence="6">
        <text>[[Fe-S] cluster scaffold protein carrying a second [4Fe-4S](2+) cluster] + N(6)-octanoyl-L-lysyl-[protein] + 2 oxidized [2Fe-2S]-[ferredoxin] + 2 S-adenosyl-L-methionine + 4 H(+) = [[Fe-S] cluster scaffold protein] + N(6)-[(R)-dihydrolipoyl]-L-lysyl-[protein] + 4 Fe(3+) + 2 hydrogen sulfide + 2 5'-deoxyadenosine + 2 L-methionine + 2 reduced [2Fe-2S]-[ferredoxin]</text>
        <dbReference type="Rhea" id="RHEA:16585"/>
        <dbReference type="Rhea" id="RHEA-COMP:9928"/>
        <dbReference type="Rhea" id="RHEA-COMP:10000"/>
        <dbReference type="Rhea" id="RHEA-COMP:10001"/>
        <dbReference type="Rhea" id="RHEA-COMP:10475"/>
        <dbReference type="Rhea" id="RHEA-COMP:14568"/>
        <dbReference type="Rhea" id="RHEA-COMP:14569"/>
        <dbReference type="ChEBI" id="CHEBI:15378"/>
        <dbReference type="ChEBI" id="CHEBI:17319"/>
        <dbReference type="ChEBI" id="CHEBI:29034"/>
        <dbReference type="ChEBI" id="CHEBI:29919"/>
        <dbReference type="ChEBI" id="CHEBI:33722"/>
        <dbReference type="ChEBI" id="CHEBI:33737"/>
        <dbReference type="ChEBI" id="CHEBI:33738"/>
        <dbReference type="ChEBI" id="CHEBI:57844"/>
        <dbReference type="ChEBI" id="CHEBI:59789"/>
        <dbReference type="ChEBI" id="CHEBI:78809"/>
        <dbReference type="ChEBI" id="CHEBI:83100"/>
        <dbReference type="EC" id="2.8.1.8"/>
    </reaction>
</comment>
<keyword evidence="3 6" id="KW-0479">Metal-binding</keyword>
<dbReference type="NCBIfam" id="NF004019">
    <property type="entry name" value="PRK05481.1"/>
    <property type="match status" value="1"/>
</dbReference>
<keyword evidence="5 6" id="KW-0411">Iron-sulfur</keyword>
<evidence type="ECO:0000256" key="6">
    <source>
        <dbReference type="HAMAP-Rule" id="MF_03123"/>
    </source>
</evidence>
<comment type="caution">
    <text evidence="6">Lacks conserved residue(s) required for the propagation of feature annotation.</text>
</comment>
<comment type="similarity">
    <text evidence="6">Belongs to the radical SAM superfamily. Lipoyl synthase family.</text>
</comment>
<dbReference type="PROSITE" id="PS51918">
    <property type="entry name" value="RADICAL_SAM"/>
    <property type="match status" value="1"/>
</dbReference>
<gene>
    <name evidence="9" type="primary">LOC106470774</name>
</gene>
<comment type="cofactor">
    <cofactor evidence="6">
        <name>[4Fe-4S] cluster</name>
        <dbReference type="ChEBI" id="CHEBI:49883"/>
    </cofactor>
    <text evidence="6">Binds 2 [4Fe-4S] clusters per subunit. One cluster is coordinated with 3 cysteines and an exchangeable S-adenosyl-L-methionine.</text>
</comment>
<organism evidence="8 9">
    <name type="scientific">Limulus polyphemus</name>
    <name type="common">Atlantic horseshoe crab</name>
    <dbReference type="NCBI Taxonomy" id="6850"/>
    <lineage>
        <taxon>Eukaryota</taxon>
        <taxon>Metazoa</taxon>
        <taxon>Ecdysozoa</taxon>
        <taxon>Arthropoda</taxon>
        <taxon>Chelicerata</taxon>
        <taxon>Merostomata</taxon>
        <taxon>Xiphosura</taxon>
        <taxon>Limulidae</taxon>
        <taxon>Limulus</taxon>
    </lineage>
</organism>
<comment type="function">
    <text evidence="6">Catalyzes the radical-mediated insertion of two sulfur atoms into the C-6 and C-8 positions of the octanoyl moiety bound to the lipoyl domains of lipoate-dependent enzymes, thereby converting the octanoylated domains into lipoylated derivatives.</text>
</comment>
<feature type="binding site" evidence="6">
    <location>
        <position position="173"/>
    </location>
    <ligand>
        <name>[4Fe-4S] cluster</name>
        <dbReference type="ChEBI" id="CHEBI:49883"/>
        <label>1</label>
    </ligand>
</feature>
<evidence type="ECO:0000256" key="2">
    <source>
        <dbReference type="ARBA" id="ARBA00022691"/>
    </source>
</evidence>
<dbReference type="NCBIfam" id="NF009544">
    <property type="entry name" value="PRK12928.1"/>
    <property type="match status" value="1"/>
</dbReference>
<evidence type="ECO:0000256" key="5">
    <source>
        <dbReference type="ARBA" id="ARBA00023014"/>
    </source>
</evidence>
<evidence type="ECO:0000256" key="4">
    <source>
        <dbReference type="ARBA" id="ARBA00023004"/>
    </source>
</evidence>
<evidence type="ECO:0000256" key="3">
    <source>
        <dbReference type="ARBA" id="ARBA00022723"/>
    </source>
</evidence>
<dbReference type="RefSeq" id="XP_013786794.1">
    <property type="nucleotide sequence ID" value="XM_013931340.2"/>
</dbReference>
<feature type="domain" description="Radical SAM core" evidence="7">
    <location>
        <begin position="1"/>
        <end position="162"/>
    </location>
</feature>
<dbReference type="InterPro" id="IPR058240">
    <property type="entry name" value="rSAM_sf"/>
</dbReference>
<name>A0ABM1BQN5_LIMPO</name>
<evidence type="ECO:0000313" key="8">
    <source>
        <dbReference type="Proteomes" id="UP000694941"/>
    </source>
</evidence>
<dbReference type="EC" id="2.8.1.8" evidence="6"/>
<dbReference type="InterPro" id="IPR007197">
    <property type="entry name" value="rSAM"/>
</dbReference>
<keyword evidence="2 6" id="KW-0949">S-adenosyl-L-methionine</keyword>
<dbReference type="Proteomes" id="UP000694941">
    <property type="component" value="Unplaced"/>
</dbReference>
<dbReference type="GeneID" id="106470774"/>
<accession>A0ABM1BQN5</accession>
<reference evidence="9" key="1">
    <citation type="submission" date="2025-08" db="UniProtKB">
        <authorList>
            <consortium name="RefSeq"/>
        </authorList>
    </citation>
    <scope>IDENTIFICATION</scope>
    <source>
        <tissue evidence="9">Muscle</tissue>
    </source>
</reference>
<comment type="subcellular location">
    <subcellularLocation>
        <location evidence="6">Mitochondrion</location>
    </subcellularLocation>
</comment>
<dbReference type="PANTHER" id="PTHR10949:SF0">
    <property type="entry name" value="LIPOYL SYNTHASE, MITOCHONDRIAL"/>
    <property type="match status" value="1"/>
</dbReference>
<dbReference type="InterPro" id="IPR013785">
    <property type="entry name" value="Aldolase_TIM"/>
</dbReference>
<protein>
    <recommendedName>
        <fullName evidence="6">Lipoyl synthase, mitochondrial</fullName>
        <ecNumber evidence="6">2.8.1.8</ecNumber>
    </recommendedName>
    <alternativeName>
        <fullName evidence="6">Lipoate synthase</fullName>
        <shortName evidence="6">LS</shortName>
        <shortName evidence="6">Lip-syn</shortName>
    </alternativeName>
    <alternativeName>
        <fullName evidence="6">Lipoic acid synthase</fullName>
    </alternativeName>
</protein>
<dbReference type="HAMAP" id="MF_00206">
    <property type="entry name" value="Lipoyl_synth"/>
    <property type="match status" value="1"/>
</dbReference>
<dbReference type="PANTHER" id="PTHR10949">
    <property type="entry name" value="LIPOYL SYNTHASE"/>
    <property type="match status" value="1"/>
</dbReference>
<evidence type="ECO:0000313" key="9">
    <source>
        <dbReference type="RefSeq" id="XP_013786794.1"/>
    </source>
</evidence>
<sequence>MLLSDLLDGGSAHFAETVKEIKMRKASLLVECLTPDFQGDIEAIKTVVLSGLDVFAHNIETVEEYQKYVRDPRAKYHQSLEVLHQAKQVRPNVVTKTSLMLGFGENDQQIKKTMEDLRAIEVDCLTLGQYMQPTKRHLKVVEYVTPQKFKYWEKIGERMGFAYTASGPLVRSSYRAGEFYVKNLVQKRRQRSI</sequence>
<keyword evidence="6" id="KW-0496">Mitochondrion</keyword>
<dbReference type="SUPFAM" id="SSF102114">
    <property type="entry name" value="Radical SAM enzymes"/>
    <property type="match status" value="1"/>
</dbReference>
<evidence type="ECO:0000259" key="7">
    <source>
        <dbReference type="PROSITE" id="PS51918"/>
    </source>
</evidence>
<keyword evidence="6" id="KW-0808">Transferase</keyword>
<keyword evidence="1 6" id="KW-0004">4Fe-4S</keyword>
<proteinExistence type="inferred from homology"/>
<keyword evidence="4 6" id="KW-0408">Iron</keyword>